<dbReference type="CDD" id="cd13578">
    <property type="entry name" value="PBP2_Bug27"/>
    <property type="match status" value="1"/>
</dbReference>
<comment type="similarity">
    <text evidence="1">Belongs to the UPF0065 (bug) family.</text>
</comment>
<evidence type="ECO:0000313" key="3">
    <source>
        <dbReference type="EMBL" id="RCW68835.1"/>
    </source>
</evidence>
<dbReference type="Gene3D" id="3.40.190.10">
    <property type="entry name" value="Periplasmic binding protein-like II"/>
    <property type="match status" value="1"/>
</dbReference>
<gene>
    <name evidence="3" type="ORF">DES41_107357</name>
</gene>
<sequence length="325" mass="34193">MQRRSLIQAVGAAAATLGAPSLFAQDWPSGPVRIVVGFPPGGGTDALARVVAQKLTAMWGQSVIVENKPGVAGVLAAEYVSQQPSDGSTLLMAHINSHALAPSLQPKLRYDVQRDFVPIVMVGVTPNLLIAGPGQKATTLKDIVALCKAEPGKVSFGSAGAGSAQHLALEMFKLQGGLDAMHVPYKGSGPLLADLMGNQIQYSFETMTAATPHVKSGKVVAVAQTRTRRAKGHPGVPTMQEQGFEGFEATTWYGLVGPGKLPTPIADKVNRDVNTVLAMPDVQERLDTYGAEDGGGTREKFTQFIASETAKWGKVVRDGKVKVDA</sequence>
<name>A0A368XLV3_9BURK</name>
<dbReference type="RefSeq" id="WP_114470347.1">
    <property type="nucleotide sequence ID" value="NZ_QPJK01000007.1"/>
</dbReference>
<organism evidence="3 4">
    <name type="scientific">Pseudorhodoferax soli</name>
    <dbReference type="NCBI Taxonomy" id="545864"/>
    <lineage>
        <taxon>Bacteria</taxon>
        <taxon>Pseudomonadati</taxon>
        <taxon>Pseudomonadota</taxon>
        <taxon>Betaproteobacteria</taxon>
        <taxon>Burkholderiales</taxon>
        <taxon>Comamonadaceae</taxon>
    </lineage>
</organism>
<keyword evidence="2" id="KW-0732">Signal</keyword>
<dbReference type="EMBL" id="QPJK01000007">
    <property type="protein sequence ID" value="RCW68835.1"/>
    <property type="molecule type" value="Genomic_DNA"/>
</dbReference>
<protein>
    <submittedName>
        <fullName evidence="3">Tripartite-type tricarboxylate transporter receptor subunit TctC</fullName>
    </submittedName>
</protein>
<dbReference type="InterPro" id="IPR005064">
    <property type="entry name" value="BUG"/>
</dbReference>
<evidence type="ECO:0000256" key="1">
    <source>
        <dbReference type="ARBA" id="ARBA00006987"/>
    </source>
</evidence>
<dbReference type="AlphaFoldDB" id="A0A368XLV3"/>
<evidence type="ECO:0000256" key="2">
    <source>
        <dbReference type="SAM" id="SignalP"/>
    </source>
</evidence>
<comment type="caution">
    <text evidence="3">The sequence shown here is derived from an EMBL/GenBank/DDBJ whole genome shotgun (WGS) entry which is preliminary data.</text>
</comment>
<dbReference type="PANTHER" id="PTHR42928:SF5">
    <property type="entry name" value="BLR1237 PROTEIN"/>
    <property type="match status" value="1"/>
</dbReference>
<dbReference type="InterPro" id="IPR042100">
    <property type="entry name" value="Bug_dom1"/>
</dbReference>
<dbReference type="OrthoDB" id="8678477at2"/>
<keyword evidence="4" id="KW-1185">Reference proteome</keyword>
<reference evidence="3 4" key="1">
    <citation type="submission" date="2018-07" db="EMBL/GenBank/DDBJ databases">
        <title>Genomic Encyclopedia of Type Strains, Phase IV (KMG-IV): sequencing the most valuable type-strain genomes for metagenomic binning, comparative biology and taxonomic classification.</title>
        <authorList>
            <person name="Goeker M."/>
        </authorList>
    </citation>
    <scope>NUCLEOTIDE SEQUENCE [LARGE SCALE GENOMIC DNA]</scope>
    <source>
        <strain evidence="3 4">DSM 21634</strain>
    </source>
</reference>
<dbReference type="Gene3D" id="3.40.190.150">
    <property type="entry name" value="Bordetella uptake gene, domain 1"/>
    <property type="match status" value="1"/>
</dbReference>
<dbReference type="SUPFAM" id="SSF53850">
    <property type="entry name" value="Periplasmic binding protein-like II"/>
    <property type="match status" value="1"/>
</dbReference>
<dbReference type="Proteomes" id="UP000252884">
    <property type="component" value="Unassembled WGS sequence"/>
</dbReference>
<feature type="chain" id="PRO_5016637958" evidence="2">
    <location>
        <begin position="25"/>
        <end position="325"/>
    </location>
</feature>
<feature type="signal peptide" evidence="2">
    <location>
        <begin position="1"/>
        <end position="24"/>
    </location>
</feature>
<accession>A0A368XLV3</accession>
<evidence type="ECO:0000313" key="4">
    <source>
        <dbReference type="Proteomes" id="UP000252884"/>
    </source>
</evidence>
<proteinExistence type="inferred from homology"/>
<dbReference type="PANTHER" id="PTHR42928">
    <property type="entry name" value="TRICARBOXYLATE-BINDING PROTEIN"/>
    <property type="match status" value="1"/>
</dbReference>
<keyword evidence="3" id="KW-0675">Receptor</keyword>
<dbReference type="Pfam" id="PF03401">
    <property type="entry name" value="TctC"/>
    <property type="match status" value="1"/>
</dbReference>
<dbReference type="PIRSF" id="PIRSF017082">
    <property type="entry name" value="YflP"/>
    <property type="match status" value="1"/>
</dbReference>